<dbReference type="InterPro" id="IPR009057">
    <property type="entry name" value="Homeodomain-like_sf"/>
</dbReference>
<dbReference type="OrthoDB" id="5291565at2"/>
<sequence length="211" mass="24268">MEEGKKGQKAPVKKTRNLEKSRKEILDAAFWEVFTRGFQGVSIDEIVKKTSMTKGAFYHQFPTKLDLGYALVDEVIKPMTYARWIDPLKTYENPLEGILLQLKNLIGKADPQELRYGCPLNNLVQEMAPVDPGFKARLQDALNYWIDGMDQELKRAKKAGYLREDINTRQVAHFVVMAHEGFYGMLKGLEDPKAFNALYDSLKRYFEILKA</sequence>
<dbReference type="PANTHER" id="PTHR47506">
    <property type="entry name" value="TRANSCRIPTIONAL REGULATORY PROTEIN"/>
    <property type="match status" value="1"/>
</dbReference>
<feature type="domain" description="HTH tetR-type" evidence="5">
    <location>
        <begin position="19"/>
        <end position="79"/>
    </location>
</feature>
<dbReference type="Gene3D" id="1.10.357.10">
    <property type="entry name" value="Tetracycline Repressor, domain 2"/>
    <property type="match status" value="1"/>
</dbReference>
<evidence type="ECO:0000256" key="4">
    <source>
        <dbReference type="PROSITE-ProRule" id="PRU00335"/>
    </source>
</evidence>
<dbReference type="AlphaFoldDB" id="A0A1Z3N481"/>
<dbReference type="SUPFAM" id="SSF48498">
    <property type="entry name" value="Tetracyclin repressor-like, C-terminal domain"/>
    <property type="match status" value="1"/>
</dbReference>
<organism evidence="6 7">
    <name type="scientific">Bdellovibrio bacteriovorus</name>
    <dbReference type="NCBI Taxonomy" id="959"/>
    <lineage>
        <taxon>Bacteria</taxon>
        <taxon>Pseudomonadati</taxon>
        <taxon>Bdellovibrionota</taxon>
        <taxon>Bdellovibrionia</taxon>
        <taxon>Bdellovibrionales</taxon>
        <taxon>Pseudobdellovibrionaceae</taxon>
        <taxon>Bdellovibrio</taxon>
    </lineage>
</organism>
<accession>A0A1Z3N481</accession>
<dbReference type="EMBL" id="CP020946">
    <property type="protein sequence ID" value="ASD62280.1"/>
    <property type="molecule type" value="Genomic_DNA"/>
</dbReference>
<dbReference type="RefSeq" id="WP_088563930.1">
    <property type="nucleotide sequence ID" value="NZ_CP020946.1"/>
</dbReference>
<dbReference type="InterPro" id="IPR036271">
    <property type="entry name" value="Tet_transcr_reg_TetR-rel_C_sf"/>
</dbReference>
<feature type="DNA-binding region" description="H-T-H motif" evidence="4">
    <location>
        <begin position="42"/>
        <end position="61"/>
    </location>
</feature>
<dbReference type="Pfam" id="PF00440">
    <property type="entry name" value="TetR_N"/>
    <property type="match status" value="1"/>
</dbReference>
<keyword evidence="2 4" id="KW-0238">DNA-binding</keyword>
<evidence type="ECO:0000313" key="7">
    <source>
        <dbReference type="Proteomes" id="UP000197003"/>
    </source>
</evidence>
<keyword evidence="3" id="KW-0804">Transcription</keyword>
<dbReference type="PROSITE" id="PS50977">
    <property type="entry name" value="HTH_TETR_2"/>
    <property type="match status" value="1"/>
</dbReference>
<keyword evidence="1" id="KW-0805">Transcription regulation</keyword>
<dbReference type="InterPro" id="IPR001647">
    <property type="entry name" value="HTH_TetR"/>
</dbReference>
<dbReference type="PANTHER" id="PTHR47506:SF6">
    <property type="entry name" value="HTH-TYPE TRANSCRIPTIONAL REPRESSOR NEMR"/>
    <property type="match status" value="1"/>
</dbReference>
<reference evidence="6 7" key="1">
    <citation type="submission" date="2017-04" db="EMBL/GenBank/DDBJ databases">
        <title>Whole genome sequence of Bdellovibrio bacteriovorus strain SSB218315.</title>
        <authorList>
            <person name="Oyedara O."/>
            <person name="Rodriguez-Perez M.A."/>
        </authorList>
    </citation>
    <scope>NUCLEOTIDE SEQUENCE [LARGE SCALE GENOMIC DNA]</scope>
    <source>
        <strain evidence="6 7">SSB218315</strain>
    </source>
</reference>
<evidence type="ECO:0000256" key="2">
    <source>
        <dbReference type="ARBA" id="ARBA00023125"/>
    </source>
</evidence>
<protein>
    <submittedName>
        <fullName evidence="6">Transcriptional regulator</fullName>
    </submittedName>
</protein>
<dbReference type="SUPFAM" id="SSF46689">
    <property type="entry name" value="Homeodomain-like"/>
    <property type="match status" value="1"/>
</dbReference>
<dbReference type="GO" id="GO:0003677">
    <property type="term" value="F:DNA binding"/>
    <property type="evidence" value="ECO:0007669"/>
    <property type="project" value="UniProtKB-UniRule"/>
</dbReference>
<evidence type="ECO:0000256" key="1">
    <source>
        <dbReference type="ARBA" id="ARBA00023015"/>
    </source>
</evidence>
<name>A0A1Z3N481_BDEBC</name>
<dbReference type="InterPro" id="IPR011075">
    <property type="entry name" value="TetR_C"/>
</dbReference>
<dbReference type="Pfam" id="PF16925">
    <property type="entry name" value="TetR_C_13"/>
    <property type="match status" value="1"/>
</dbReference>
<evidence type="ECO:0000313" key="6">
    <source>
        <dbReference type="EMBL" id="ASD62280.1"/>
    </source>
</evidence>
<proteinExistence type="predicted"/>
<gene>
    <name evidence="6" type="ORF">B9G79_01220</name>
</gene>
<dbReference type="Proteomes" id="UP000197003">
    <property type="component" value="Chromosome"/>
</dbReference>
<evidence type="ECO:0000256" key="3">
    <source>
        <dbReference type="ARBA" id="ARBA00023163"/>
    </source>
</evidence>
<evidence type="ECO:0000259" key="5">
    <source>
        <dbReference type="PROSITE" id="PS50977"/>
    </source>
</evidence>